<organism evidence="2 3">
    <name type="scientific">Nibrella saemangeumensis</name>
    <dbReference type="NCBI Taxonomy" id="1084526"/>
    <lineage>
        <taxon>Bacteria</taxon>
        <taxon>Pseudomonadati</taxon>
        <taxon>Bacteroidota</taxon>
        <taxon>Cytophagia</taxon>
        <taxon>Cytophagales</taxon>
        <taxon>Spirosomataceae</taxon>
        <taxon>Nibrella</taxon>
    </lineage>
</organism>
<dbReference type="InterPro" id="IPR013830">
    <property type="entry name" value="SGNH_hydro"/>
</dbReference>
<name>A0ABP8MVI7_9BACT</name>
<dbReference type="RefSeq" id="WP_345244234.1">
    <property type="nucleotide sequence ID" value="NZ_BAABHD010000029.1"/>
</dbReference>
<dbReference type="InterPro" id="IPR051532">
    <property type="entry name" value="Ester_Hydrolysis_Enzymes"/>
</dbReference>
<gene>
    <name evidence="2" type="ORF">GCM10023189_26710</name>
</gene>
<protein>
    <recommendedName>
        <fullName evidence="1">SGNH hydrolase-type esterase domain-containing protein</fullName>
    </recommendedName>
</protein>
<proteinExistence type="predicted"/>
<comment type="caution">
    <text evidence="2">The sequence shown here is derived from an EMBL/GenBank/DDBJ whole genome shotgun (WGS) entry which is preliminary data.</text>
</comment>
<dbReference type="InterPro" id="IPR036514">
    <property type="entry name" value="SGNH_hydro_sf"/>
</dbReference>
<dbReference type="SUPFAM" id="SSF52266">
    <property type="entry name" value="SGNH hydrolase"/>
    <property type="match status" value="1"/>
</dbReference>
<dbReference type="Pfam" id="PF13472">
    <property type="entry name" value="Lipase_GDSL_2"/>
    <property type="match status" value="1"/>
</dbReference>
<evidence type="ECO:0000313" key="3">
    <source>
        <dbReference type="Proteomes" id="UP001501175"/>
    </source>
</evidence>
<dbReference type="PANTHER" id="PTHR30383:SF5">
    <property type="entry name" value="SGNH HYDROLASE-TYPE ESTERASE DOMAIN-CONTAINING PROTEIN"/>
    <property type="match status" value="1"/>
</dbReference>
<dbReference type="Proteomes" id="UP001501175">
    <property type="component" value="Unassembled WGS sequence"/>
</dbReference>
<evidence type="ECO:0000259" key="1">
    <source>
        <dbReference type="Pfam" id="PF13472"/>
    </source>
</evidence>
<dbReference type="Gene3D" id="3.40.50.1110">
    <property type="entry name" value="SGNH hydrolase"/>
    <property type="match status" value="1"/>
</dbReference>
<feature type="domain" description="SGNH hydrolase-type esterase" evidence="1">
    <location>
        <begin position="53"/>
        <end position="230"/>
    </location>
</feature>
<accession>A0ABP8MVI7</accession>
<sequence length="418" mass="46447">MKNNKRIHPTLFLAFWLTVLVIQDGLAQPDKQLSGSSPVNAPFSLNNGDRVLFLGNSLFENDLLYGYLELALTTRWPDRQLTFRNIGWSGDDVFGAARGTITNPPTPYDVLIEQLTKAKPTLVFLAYGGIESEQGEAGLPRFNEGLNKLLDKIDQLGASAILLSTTPVFSGGTPEKTAQRNAQLELYAAAIGRTARDRGIRYLDIYTPIQQLSRQVSLSDNGIHLNETGYYYLASTLEAALGLPPRQQDITLQVLKQGTQASNKVKLQSTGQGNQTLTFTVDEPHLPLPISRDGSRIAGKGPTITIAGLKKGFYTLTADGAQLITASAKQWAEGVPMHRGPLYQQASQLQEMIRKKNDLFFQQYRPQNHTYIIGFRSYEQGRHMKTLDDLSFIITWLEGQIALHRTPKTPVYQLSQLK</sequence>
<reference evidence="3" key="1">
    <citation type="journal article" date="2019" name="Int. J. Syst. Evol. Microbiol.">
        <title>The Global Catalogue of Microorganisms (GCM) 10K type strain sequencing project: providing services to taxonomists for standard genome sequencing and annotation.</title>
        <authorList>
            <consortium name="The Broad Institute Genomics Platform"/>
            <consortium name="The Broad Institute Genome Sequencing Center for Infectious Disease"/>
            <person name="Wu L."/>
            <person name="Ma J."/>
        </authorList>
    </citation>
    <scope>NUCLEOTIDE SEQUENCE [LARGE SCALE GENOMIC DNA]</scope>
    <source>
        <strain evidence="3">JCM 17927</strain>
    </source>
</reference>
<keyword evidence="3" id="KW-1185">Reference proteome</keyword>
<evidence type="ECO:0000313" key="2">
    <source>
        <dbReference type="EMBL" id="GAA4456845.1"/>
    </source>
</evidence>
<dbReference type="PANTHER" id="PTHR30383">
    <property type="entry name" value="THIOESTERASE 1/PROTEASE 1/LYSOPHOSPHOLIPASE L1"/>
    <property type="match status" value="1"/>
</dbReference>
<dbReference type="EMBL" id="BAABHD010000029">
    <property type="protein sequence ID" value="GAA4456845.1"/>
    <property type="molecule type" value="Genomic_DNA"/>
</dbReference>